<dbReference type="Proteomes" id="UP000290909">
    <property type="component" value="Chromosome"/>
</dbReference>
<gene>
    <name evidence="1" type="ORF">NCTC10172_00201</name>
</gene>
<dbReference type="InterPro" id="IPR050490">
    <property type="entry name" value="Bact_solute-bd_prot1"/>
</dbReference>
<proteinExistence type="predicted"/>
<dbReference type="Gene3D" id="2.60.120.260">
    <property type="entry name" value="Galactose-binding domain-like"/>
    <property type="match status" value="1"/>
</dbReference>
<protein>
    <submittedName>
        <fullName evidence="1">Maltose-binding periplasmic proteins/domains</fullName>
    </submittedName>
</protein>
<keyword evidence="2" id="KW-1185">Reference proteome</keyword>
<dbReference type="AlphaFoldDB" id="A0A449BIA8"/>
<dbReference type="Pfam" id="PF01547">
    <property type="entry name" value="SBP_bac_1"/>
    <property type="match status" value="1"/>
</dbReference>
<evidence type="ECO:0000313" key="2">
    <source>
        <dbReference type="Proteomes" id="UP000290909"/>
    </source>
</evidence>
<organism evidence="1 2">
    <name type="scientific">Acholeplasma hippikon</name>
    <dbReference type="NCBI Taxonomy" id="264636"/>
    <lineage>
        <taxon>Bacteria</taxon>
        <taxon>Bacillati</taxon>
        <taxon>Mycoplasmatota</taxon>
        <taxon>Mollicutes</taxon>
        <taxon>Acholeplasmatales</taxon>
        <taxon>Acholeplasmataceae</taxon>
        <taxon>Acholeplasma</taxon>
    </lineage>
</organism>
<dbReference type="PANTHER" id="PTHR43649:SF27">
    <property type="entry name" value="EXTRACELLULAR SOLUTE-BINDING PROTEIN FAMILY 1"/>
    <property type="match status" value="1"/>
</dbReference>
<dbReference type="KEGG" id="ahk:NCTC10172_00201"/>
<reference evidence="1 2" key="1">
    <citation type="submission" date="2019-01" db="EMBL/GenBank/DDBJ databases">
        <authorList>
            <consortium name="Pathogen Informatics"/>
        </authorList>
    </citation>
    <scope>NUCLEOTIDE SEQUENCE [LARGE SCALE GENOMIC DNA]</scope>
    <source>
        <strain evidence="1 2">NCTC10172</strain>
    </source>
</reference>
<dbReference type="EMBL" id="LR215050">
    <property type="protein sequence ID" value="VEU82194.1"/>
    <property type="molecule type" value="Genomic_DNA"/>
</dbReference>
<dbReference type="STRING" id="1408416.GCA_000702765_00756"/>
<dbReference type="SUPFAM" id="SSF53850">
    <property type="entry name" value="Periplasmic binding protein-like II"/>
    <property type="match status" value="1"/>
</dbReference>
<dbReference type="PANTHER" id="PTHR43649">
    <property type="entry name" value="ARABINOSE-BINDING PROTEIN-RELATED"/>
    <property type="match status" value="1"/>
</dbReference>
<dbReference type="Gene3D" id="3.40.190.10">
    <property type="entry name" value="Periplasmic binding protein-like II"/>
    <property type="match status" value="1"/>
</dbReference>
<evidence type="ECO:0000313" key="1">
    <source>
        <dbReference type="EMBL" id="VEU82194.1"/>
    </source>
</evidence>
<name>A0A449BIA8_9MOLU</name>
<sequence>MKKIMILLLIVTLTVGTLLLNTNNVSAFTPSDYNGSIYELESDTEDTYATYLDKYNKVFPDEIVDVDLTTFEYSNGLVDNDLPYYGLFKDDLGNEKDGLYLPESGDISLTVNVAEAGYYHIGVEYFSILGRSSNIERAMRINGKYPFIEAESLVLQRFFKDEFSVSESREKGVSDIRPKQVEIHLWAEDTLKDRVGYYNDSYYFYFEQGVNTITFESKREPFVLGRLFLFQETKVSNYETYYNQYLQQGAKVVEDSYIIEAEESYLKSSPSLNPIAEFSTPKFTPYEAFITRYNAIGGNNWRVAGDSISWQLTVKEAGFYKLTFKVMQNFSNGQSTTRSLKINGKTPFEEAKTVEFKYKSDLQYVSLGNGEPMYVYLEAGVNEISLTSTIGNYGPIVQRVNVLIKEFRAFYREVVMRTGLNPDPYQDYLLSRYIPNFESRLVAFKDELQAIRSEIIRISGGRSGLISAFDRAGNQIKKFIEDEKNVQSGLREFEQNISALGTWVISVSEQPLTIDQIIVSGNTHKLPKIRLNFFQKLWHEITMFFGSFKDDSDFGTGVSVDGPTIEVWIGTGRDQTTYLRQLIDESFTLDKGINVNLKMVNMGVLLQATLSGNGPDVAIGVDQKMPVNWGIRNAIVPLSDFADFPEVASWFSPSALEALTFDGVTYALPDTEDFLVMFYRKDILNSVGVTSLPTTWEEVIDISPLLQRRYLEFYVPVSQGAMSTVLYAMIKQNGGELYLDGGRESGMLQPANINAFLDFTKLFTDYGFALEANFANRFRSGEMPIGVANYSLYNTLSVFAPEISGQWDYALLPGVEVDGVLNRQSVSTVTSSVIMSASKEKEASWEFMKWWLSADTQKDYARGMESVIGSAARYPTANLQAFEQLPWPTKDYLMLKQQRELAVGIPTVPGDYIVGRHIDNAFRAVLNSNVTPQDSLYQYHLKINEEIARKRKELGLWHKK</sequence>
<dbReference type="InterPro" id="IPR006059">
    <property type="entry name" value="SBP"/>
</dbReference>
<accession>A0A449BIA8</accession>